<protein>
    <submittedName>
        <fullName evidence="1">Uncharacterized protein</fullName>
    </submittedName>
</protein>
<evidence type="ECO:0000313" key="1">
    <source>
        <dbReference type="EMBL" id="OIQ86281.1"/>
    </source>
</evidence>
<comment type="caution">
    <text evidence="1">The sequence shown here is derived from an EMBL/GenBank/DDBJ whole genome shotgun (WGS) entry which is preliminary data.</text>
</comment>
<sequence>MHDVAPQIVAAALSADASKLPAWTGVDLGMAGYAVVRINKVMARLEASQPTAAQDRQQYARTWSAAESQAYDAALEDQLKVQILVPSPTPGTARP</sequence>
<dbReference type="EMBL" id="MLJW01000490">
    <property type="protein sequence ID" value="OIQ86281.1"/>
    <property type="molecule type" value="Genomic_DNA"/>
</dbReference>
<gene>
    <name evidence="1" type="ORF">GALL_318860</name>
</gene>
<proteinExistence type="predicted"/>
<organism evidence="1">
    <name type="scientific">mine drainage metagenome</name>
    <dbReference type="NCBI Taxonomy" id="410659"/>
    <lineage>
        <taxon>unclassified sequences</taxon>
        <taxon>metagenomes</taxon>
        <taxon>ecological metagenomes</taxon>
    </lineage>
</organism>
<dbReference type="AlphaFoldDB" id="A0A1J5QRM6"/>
<reference evidence="1" key="1">
    <citation type="submission" date="2016-10" db="EMBL/GenBank/DDBJ databases">
        <title>Sequence of Gallionella enrichment culture.</title>
        <authorList>
            <person name="Poehlein A."/>
            <person name="Muehling M."/>
            <person name="Daniel R."/>
        </authorList>
    </citation>
    <scope>NUCLEOTIDE SEQUENCE</scope>
</reference>
<name>A0A1J5QRM6_9ZZZZ</name>
<accession>A0A1J5QRM6</accession>